<reference evidence="3" key="1">
    <citation type="submission" date="2025-08" db="UniProtKB">
        <authorList>
            <consortium name="Ensembl"/>
        </authorList>
    </citation>
    <scope>IDENTIFICATION</scope>
</reference>
<reference evidence="3" key="2">
    <citation type="submission" date="2025-09" db="UniProtKB">
        <authorList>
            <consortium name="Ensembl"/>
        </authorList>
    </citation>
    <scope>IDENTIFICATION</scope>
</reference>
<keyword evidence="2" id="KW-1133">Transmembrane helix</keyword>
<dbReference type="InterPro" id="IPR012675">
    <property type="entry name" value="Beta-grasp_dom_sf"/>
</dbReference>
<keyword evidence="2" id="KW-0472">Membrane</keyword>
<dbReference type="AlphaFoldDB" id="A0A3B3ZUK7"/>
<dbReference type="STRING" id="409849.ENSPMGP00000008398"/>
<name>A0A3B3ZUK7_9GOBI</name>
<keyword evidence="4" id="KW-1185">Reference proteome</keyword>
<sequence>PSEQPASPSPSEKRKPNGTNKDKKKEEKGTGDSGVKELKPWPVYINDRLSLYEELKKESDALLALKAVENKPITVVFPDGRKLFGKAWVTTPYQLASEIRFISYESNPFVHDLILVLLIHVSLCLARVWLIMLSFLE</sequence>
<dbReference type="Ensembl" id="ENSPMGT00000008937.1">
    <property type="protein sequence ID" value="ENSPMGP00000008398.1"/>
    <property type="gene ID" value="ENSPMGG00000006950.1"/>
</dbReference>
<evidence type="ECO:0000256" key="1">
    <source>
        <dbReference type="SAM" id="MobiDB-lite"/>
    </source>
</evidence>
<feature type="compositionally biased region" description="Basic and acidic residues" evidence="1">
    <location>
        <begin position="11"/>
        <end position="38"/>
    </location>
</feature>
<feature type="compositionally biased region" description="Low complexity" evidence="1">
    <location>
        <begin position="1"/>
        <end position="10"/>
    </location>
</feature>
<proteinExistence type="predicted"/>
<feature type="region of interest" description="Disordered" evidence="1">
    <location>
        <begin position="1"/>
        <end position="38"/>
    </location>
</feature>
<dbReference type="Proteomes" id="UP000261520">
    <property type="component" value="Unplaced"/>
</dbReference>
<protein>
    <submittedName>
        <fullName evidence="3">Uncharacterized protein</fullName>
    </submittedName>
</protein>
<feature type="transmembrane region" description="Helical" evidence="2">
    <location>
        <begin position="113"/>
        <end position="136"/>
    </location>
</feature>
<keyword evidence="2" id="KW-0812">Transmembrane</keyword>
<organism evidence="3 4">
    <name type="scientific">Periophthalmus magnuspinnatus</name>
    <dbReference type="NCBI Taxonomy" id="409849"/>
    <lineage>
        <taxon>Eukaryota</taxon>
        <taxon>Metazoa</taxon>
        <taxon>Chordata</taxon>
        <taxon>Craniata</taxon>
        <taxon>Vertebrata</taxon>
        <taxon>Euteleostomi</taxon>
        <taxon>Actinopterygii</taxon>
        <taxon>Neopterygii</taxon>
        <taxon>Teleostei</taxon>
        <taxon>Neoteleostei</taxon>
        <taxon>Acanthomorphata</taxon>
        <taxon>Gobiaria</taxon>
        <taxon>Gobiiformes</taxon>
        <taxon>Gobioidei</taxon>
        <taxon>Gobiidae</taxon>
        <taxon>Oxudercinae</taxon>
        <taxon>Periophthalmus</taxon>
    </lineage>
</organism>
<accession>A0A3B3ZUK7</accession>
<dbReference type="Gene3D" id="3.10.20.30">
    <property type="match status" value="1"/>
</dbReference>
<evidence type="ECO:0000256" key="2">
    <source>
        <dbReference type="SAM" id="Phobius"/>
    </source>
</evidence>
<evidence type="ECO:0000313" key="4">
    <source>
        <dbReference type="Proteomes" id="UP000261520"/>
    </source>
</evidence>
<evidence type="ECO:0000313" key="3">
    <source>
        <dbReference type="Ensembl" id="ENSPMGP00000008398.1"/>
    </source>
</evidence>